<sequence length="79" mass="8959">MSGNLHVRNLDDELIARLKRRAARHGRSAEAEHREILRQALSAEVEPSFESLAAELRALTSSRVQTPSEVLLREGRDER</sequence>
<gene>
    <name evidence="2" type="ORF">SAMN05428998_13615</name>
</gene>
<organism evidence="2 3">
    <name type="scientific">Tistlia consotensis USBA 355</name>
    <dbReference type="NCBI Taxonomy" id="560819"/>
    <lineage>
        <taxon>Bacteria</taxon>
        <taxon>Pseudomonadati</taxon>
        <taxon>Pseudomonadota</taxon>
        <taxon>Alphaproteobacteria</taxon>
        <taxon>Rhodospirillales</taxon>
        <taxon>Rhodovibrionaceae</taxon>
        <taxon>Tistlia</taxon>
    </lineage>
</organism>
<keyword evidence="3" id="KW-1185">Reference proteome</keyword>
<evidence type="ECO:0000259" key="1">
    <source>
        <dbReference type="Pfam" id="PF22513"/>
    </source>
</evidence>
<name>A0A1Y6CTZ1_9PROT</name>
<dbReference type="STRING" id="560819.SAMN05428998_13615"/>
<dbReference type="Gene3D" id="1.10.1220.10">
    <property type="entry name" value="Met repressor-like"/>
    <property type="match status" value="1"/>
</dbReference>
<protein>
    <submittedName>
        <fullName evidence="2">Plasmid stability protein</fullName>
    </submittedName>
</protein>
<feature type="domain" description="Antitoxin FitA-like ribbon-helix-helix" evidence="1">
    <location>
        <begin position="4"/>
        <end position="41"/>
    </location>
</feature>
<dbReference type="Pfam" id="PF22513">
    <property type="entry name" value="FitA-like_RHH"/>
    <property type="match status" value="1"/>
</dbReference>
<dbReference type="InterPro" id="IPR013321">
    <property type="entry name" value="Arc_rbn_hlx_hlx"/>
</dbReference>
<dbReference type="EMBL" id="FWZX01000036">
    <property type="protein sequence ID" value="SMF76987.1"/>
    <property type="molecule type" value="Genomic_DNA"/>
</dbReference>
<dbReference type="AlphaFoldDB" id="A0A1Y6CTZ1"/>
<dbReference type="Proteomes" id="UP000192917">
    <property type="component" value="Unassembled WGS sequence"/>
</dbReference>
<reference evidence="2 3" key="1">
    <citation type="submission" date="2017-04" db="EMBL/GenBank/DDBJ databases">
        <authorList>
            <person name="Afonso C.L."/>
            <person name="Miller P.J."/>
            <person name="Scott M.A."/>
            <person name="Spackman E."/>
            <person name="Goraichik I."/>
            <person name="Dimitrov K.M."/>
            <person name="Suarez D.L."/>
            <person name="Swayne D.E."/>
        </authorList>
    </citation>
    <scope>NUCLEOTIDE SEQUENCE [LARGE SCALE GENOMIC DNA]</scope>
    <source>
        <strain evidence="2 3">USBA 355</strain>
    </source>
</reference>
<dbReference type="InterPro" id="IPR010985">
    <property type="entry name" value="Ribbon_hlx_hlx"/>
</dbReference>
<dbReference type="SUPFAM" id="SSF47598">
    <property type="entry name" value="Ribbon-helix-helix"/>
    <property type="match status" value="1"/>
</dbReference>
<dbReference type="InterPro" id="IPR053853">
    <property type="entry name" value="FitA-like_RHH"/>
</dbReference>
<evidence type="ECO:0000313" key="2">
    <source>
        <dbReference type="EMBL" id="SMF76987.1"/>
    </source>
</evidence>
<proteinExistence type="predicted"/>
<dbReference type="RefSeq" id="WP_085125984.1">
    <property type="nucleotide sequence ID" value="NZ_FWZX01000036.1"/>
</dbReference>
<accession>A0A1Y6CTZ1</accession>
<evidence type="ECO:0000313" key="3">
    <source>
        <dbReference type="Proteomes" id="UP000192917"/>
    </source>
</evidence>
<dbReference type="GO" id="GO:0006355">
    <property type="term" value="P:regulation of DNA-templated transcription"/>
    <property type="evidence" value="ECO:0007669"/>
    <property type="project" value="InterPro"/>
</dbReference>